<gene>
    <name evidence="5" type="ORF">APICC_03633</name>
</gene>
<dbReference type="Pfam" id="PF12333">
    <property type="entry name" value="Ipi1_N"/>
    <property type="match status" value="1"/>
</dbReference>
<evidence type="ECO:0000256" key="1">
    <source>
        <dbReference type="ARBA" id="ARBA00004123"/>
    </source>
</evidence>
<comment type="subcellular location">
    <subcellularLocation>
        <location evidence="1">Nucleus</location>
    </subcellularLocation>
</comment>
<dbReference type="OrthoDB" id="361362at2759"/>
<dbReference type="InterPro" id="IPR011989">
    <property type="entry name" value="ARM-like"/>
</dbReference>
<evidence type="ECO:0000313" key="5">
    <source>
        <dbReference type="EMBL" id="PBC28743.1"/>
    </source>
</evidence>
<accession>A0A2A3EAF6</accession>
<dbReference type="PANTHER" id="PTHR16056">
    <property type="entry name" value="REGULATOR OF MICROTUBULE DYNAMICS PROTEIN"/>
    <property type="match status" value="1"/>
</dbReference>
<reference evidence="5 6" key="1">
    <citation type="submission" date="2014-07" db="EMBL/GenBank/DDBJ databases">
        <title>Genomic and transcriptomic analysis on Apis cerana provide comprehensive insights into honey bee biology.</title>
        <authorList>
            <person name="Diao Q."/>
            <person name="Sun L."/>
            <person name="Zheng H."/>
            <person name="Zheng H."/>
            <person name="Xu S."/>
            <person name="Wang S."/>
            <person name="Zeng Z."/>
            <person name="Hu F."/>
            <person name="Su S."/>
            <person name="Wu J."/>
        </authorList>
    </citation>
    <scope>NUCLEOTIDE SEQUENCE [LARGE SCALE GENOMIC DNA]</scope>
    <source>
        <tissue evidence="5">Pupae without intestine</tissue>
    </source>
</reference>
<dbReference type="GO" id="GO:0071339">
    <property type="term" value="C:MLL1 complex"/>
    <property type="evidence" value="ECO:0007669"/>
    <property type="project" value="TreeGrafter"/>
</dbReference>
<name>A0A2A3EAF6_APICC</name>
<comment type="similarity">
    <text evidence="2">Belongs to the IPI1/TEX10 family.</text>
</comment>
<dbReference type="PANTHER" id="PTHR16056:SF2">
    <property type="entry name" value="TESTIS-EXPRESSED PROTEIN 10"/>
    <property type="match status" value="1"/>
</dbReference>
<dbReference type="InterPro" id="IPR016024">
    <property type="entry name" value="ARM-type_fold"/>
</dbReference>
<dbReference type="EMBL" id="KZ288308">
    <property type="protein sequence ID" value="PBC28743.1"/>
    <property type="molecule type" value="Genomic_DNA"/>
</dbReference>
<organism evidence="5 6">
    <name type="scientific">Apis cerana cerana</name>
    <name type="common">Oriental honeybee</name>
    <dbReference type="NCBI Taxonomy" id="94128"/>
    <lineage>
        <taxon>Eukaryota</taxon>
        <taxon>Metazoa</taxon>
        <taxon>Ecdysozoa</taxon>
        <taxon>Arthropoda</taxon>
        <taxon>Hexapoda</taxon>
        <taxon>Insecta</taxon>
        <taxon>Pterygota</taxon>
        <taxon>Neoptera</taxon>
        <taxon>Endopterygota</taxon>
        <taxon>Hymenoptera</taxon>
        <taxon>Apocrita</taxon>
        <taxon>Aculeata</taxon>
        <taxon>Apoidea</taxon>
        <taxon>Anthophila</taxon>
        <taxon>Apidae</taxon>
        <taxon>Apis</taxon>
    </lineage>
</organism>
<dbReference type="SUPFAM" id="SSF48371">
    <property type="entry name" value="ARM repeat"/>
    <property type="match status" value="1"/>
</dbReference>
<evidence type="ECO:0000313" key="6">
    <source>
        <dbReference type="Proteomes" id="UP000242457"/>
    </source>
</evidence>
<dbReference type="AlphaFoldDB" id="A0A2A3EAF6"/>
<proteinExistence type="inferred from homology"/>
<keyword evidence="6" id="KW-1185">Reference proteome</keyword>
<dbReference type="Gene3D" id="1.25.10.10">
    <property type="entry name" value="Leucine-rich Repeat Variant"/>
    <property type="match status" value="1"/>
</dbReference>
<keyword evidence="3" id="KW-0539">Nucleus</keyword>
<evidence type="ECO:0000256" key="2">
    <source>
        <dbReference type="ARBA" id="ARBA00006427"/>
    </source>
</evidence>
<dbReference type="STRING" id="94128.A0A2A3EAF6"/>
<feature type="domain" description="Pre-rRNA-processing protein Ipi1 N-terminal" evidence="4">
    <location>
        <begin position="141"/>
        <end position="235"/>
    </location>
</feature>
<sequence>MGKNHKHLKRLKSEKAKIKLKITKTKHLPKGLNVTDTSFKIKKILIREQFKQHDEIEILSKRKLNVKDLLLRLQHHNSTVRQDAVKELKEMLSEHTIKLLNSQFGSLLQGICALSLDKEKDIRRNSLKVLSLILGPISNDQLNPYCDILISYLRCAMTHIDSHIKEDALLFLDVLVQNCNNILARNSYKILPNFLDMISKLHTEMKPGRHLVTTLNSKNTNIKWRIKVLERLATMFNSIVTFFKFQQAISLDENMKVINVNKNIRYVPIYMKTNIQNYEIDFEKFNNLEKNNIDNSLNADKLMKYVELLMPLIFESWIEVCPNDKNVENSTLLISTEALELLKSIIEIIQLIIECIDILHTECDVNMKFWFKNNFENSYIKNLFLKFPYNKLNAVGNFLSSLRNKKRQQDFSMNESYDVCLGYNLGICQIYVWFTSVQRNDKIMSKLNKNYCIYVIKYLNEKLENWSDTNNVALPQLIKLLRILFLKASKIWYKNHFDLSKTLQLVVNICCNQFRKEIQLQLFSVISDIMLDHTLHELHRENAFKKFISTLPNFLLKPKIHENTIQIINKIVLRYKDWIQNELVINYKDIIENAKKIEIIGSKDDKKSRLMICNLFYFMNTQIFY</sequence>
<protein>
    <submittedName>
        <fullName evidence="5">Testis-expressed sequence</fullName>
    </submittedName>
</protein>
<evidence type="ECO:0000256" key="3">
    <source>
        <dbReference type="ARBA" id="ARBA00023242"/>
    </source>
</evidence>
<dbReference type="Proteomes" id="UP000242457">
    <property type="component" value="Unassembled WGS sequence"/>
</dbReference>
<dbReference type="InterPro" id="IPR024679">
    <property type="entry name" value="Ipi1_N"/>
</dbReference>
<evidence type="ECO:0000259" key="4">
    <source>
        <dbReference type="Pfam" id="PF12333"/>
    </source>
</evidence>